<dbReference type="PANTHER" id="PTHR43531:SF11">
    <property type="entry name" value="METHYL-ACCEPTING CHEMOTAXIS PROTEIN 3"/>
    <property type="match status" value="1"/>
</dbReference>
<protein>
    <submittedName>
        <fullName evidence="8">Methyl-accepting chemotaxis protein</fullName>
    </submittedName>
</protein>
<accession>A0ABV2IZC7</accession>
<dbReference type="PROSITE" id="PS50885">
    <property type="entry name" value="HAMP"/>
    <property type="match status" value="2"/>
</dbReference>
<evidence type="ECO:0000259" key="6">
    <source>
        <dbReference type="PROSITE" id="PS50111"/>
    </source>
</evidence>
<keyword evidence="5" id="KW-0472">Membrane</keyword>
<keyword evidence="5" id="KW-1133">Transmembrane helix</keyword>
<evidence type="ECO:0000259" key="7">
    <source>
        <dbReference type="PROSITE" id="PS50885"/>
    </source>
</evidence>
<dbReference type="InterPro" id="IPR004089">
    <property type="entry name" value="MCPsignal_dom"/>
</dbReference>
<dbReference type="EMBL" id="JBEPMB010000002">
    <property type="protein sequence ID" value="MET3613451.1"/>
    <property type="molecule type" value="Genomic_DNA"/>
</dbReference>
<feature type="coiled-coil region" evidence="4">
    <location>
        <begin position="557"/>
        <end position="584"/>
    </location>
</feature>
<organism evidence="8 9">
    <name type="scientific">Rhizobium aquaticum</name>
    <dbReference type="NCBI Taxonomy" id="1549636"/>
    <lineage>
        <taxon>Bacteria</taxon>
        <taxon>Pseudomonadati</taxon>
        <taxon>Pseudomonadota</taxon>
        <taxon>Alphaproteobacteria</taxon>
        <taxon>Hyphomicrobiales</taxon>
        <taxon>Rhizobiaceae</taxon>
        <taxon>Rhizobium/Agrobacterium group</taxon>
        <taxon>Rhizobium</taxon>
    </lineage>
</organism>
<dbReference type="SUPFAM" id="SSF158472">
    <property type="entry name" value="HAMP domain-like"/>
    <property type="match status" value="1"/>
</dbReference>
<dbReference type="CDD" id="cd11386">
    <property type="entry name" value="MCP_signal"/>
    <property type="match status" value="1"/>
</dbReference>
<comment type="caution">
    <text evidence="8">The sequence shown here is derived from an EMBL/GenBank/DDBJ whole genome shotgun (WGS) entry which is preliminary data.</text>
</comment>
<dbReference type="Gene3D" id="1.10.287.950">
    <property type="entry name" value="Methyl-accepting chemotaxis protein"/>
    <property type="match status" value="1"/>
</dbReference>
<dbReference type="Proteomes" id="UP001549047">
    <property type="component" value="Unassembled WGS sequence"/>
</dbReference>
<dbReference type="Pfam" id="PF00672">
    <property type="entry name" value="HAMP"/>
    <property type="match status" value="1"/>
</dbReference>
<dbReference type="InterPro" id="IPR003660">
    <property type="entry name" value="HAMP_dom"/>
</dbReference>
<evidence type="ECO:0000256" key="5">
    <source>
        <dbReference type="SAM" id="Phobius"/>
    </source>
</evidence>
<evidence type="ECO:0000256" key="3">
    <source>
        <dbReference type="PROSITE-ProRule" id="PRU00284"/>
    </source>
</evidence>
<dbReference type="PROSITE" id="PS50111">
    <property type="entry name" value="CHEMOTAXIS_TRANSDUC_2"/>
    <property type="match status" value="1"/>
</dbReference>
<dbReference type="PANTHER" id="PTHR43531">
    <property type="entry name" value="PROTEIN ICFG"/>
    <property type="match status" value="1"/>
</dbReference>
<feature type="domain" description="Methyl-accepting transducer" evidence="6">
    <location>
        <begin position="577"/>
        <end position="806"/>
    </location>
</feature>
<evidence type="ECO:0000256" key="1">
    <source>
        <dbReference type="ARBA" id="ARBA00022500"/>
    </source>
</evidence>
<gene>
    <name evidence="8" type="ORF">ABID16_001780</name>
</gene>
<sequence length="831" mass="89245">MNIDGLLSRFRIQTKIFLMVTPFVLSILLVGVVSLYSNQILRGRIEISNVVLQSMNGYKQVFASISGFLREPVKANFDKAAADVAQQKARLSDVVATLKAQTDVSLLDQALTQTDKIAENNDKLWKLEQQRTGVLADISKYFQAMSDVQNAASKAVFKLVADATRSQNAQKAVLKASVDVDAQAKKISLLLTKLNVAQDIPTRVSLIDALGADPEMSGLAALLPSEQKEVAGKVNTALKKLKEDNEAGAGDVSPAATDLLLLSSKITKIAGDMMHSAVIDLTSTDKSSALANTMNRKIAALTATRSNIDIGIAKLTAAPTKEQLAATQSDIYLFGKTLDDIAATATDDASFKAMDEGLKPTLAKFSDSAQALLDIFNRKNTEFAAAAAQIDQTWSQLSEFADQQKDAAKEESTSASSISIGVVVAGIIVAILAGIGLILIFRHPIAQITSAMRRLAEGVLDTAIQGDKRRDEIGDMARALGIFKENALEKLRVESLSEEQRVAADAERRRNDAERQASQEQIDFAVRQLAQSLRQLSDGDLTCAISTPFSGGLDQLRQDFNGSLERLNETLAQIRQDAYSIQANGNAMRSSADELSRRTESQAASLEQTAAAVDQITVTVRQTAGRAGEANAIVSETRKNAEASSGIVADAVDSMTRIEDASRKIEQIIDVIEDIAFQTNLLALNAGIEAARAGEAGKGFAVVAQEVRELAQRSAGAANEIKSLIDTATREVSTGVHHVQRTGEALGDISGRIAQLYEHVQMIAQAAQDQSAGLQEVNTAVNQMDQMTQANAAMVEEANAMSQQLAHEGDHLMQLVSQFRLNQEERSAYAA</sequence>
<dbReference type="RefSeq" id="WP_354555989.1">
    <property type="nucleotide sequence ID" value="NZ_JBEPMB010000002.1"/>
</dbReference>
<evidence type="ECO:0000256" key="4">
    <source>
        <dbReference type="SAM" id="Coils"/>
    </source>
</evidence>
<feature type="domain" description="HAMP" evidence="7">
    <location>
        <begin position="520"/>
        <end position="572"/>
    </location>
</feature>
<dbReference type="InterPro" id="IPR051310">
    <property type="entry name" value="MCP_chemotaxis"/>
</dbReference>
<dbReference type="Gene3D" id="6.10.340.10">
    <property type="match status" value="1"/>
</dbReference>
<keyword evidence="9" id="KW-1185">Reference proteome</keyword>
<dbReference type="SMART" id="SM00304">
    <property type="entry name" value="HAMP"/>
    <property type="match status" value="2"/>
</dbReference>
<feature type="transmembrane region" description="Helical" evidence="5">
    <location>
        <begin position="16"/>
        <end position="36"/>
    </location>
</feature>
<dbReference type="SMART" id="SM00283">
    <property type="entry name" value="MA"/>
    <property type="match status" value="1"/>
</dbReference>
<evidence type="ECO:0000313" key="8">
    <source>
        <dbReference type="EMBL" id="MET3613451.1"/>
    </source>
</evidence>
<evidence type="ECO:0000313" key="9">
    <source>
        <dbReference type="Proteomes" id="UP001549047"/>
    </source>
</evidence>
<evidence type="ECO:0000256" key="2">
    <source>
        <dbReference type="ARBA" id="ARBA00029447"/>
    </source>
</evidence>
<keyword evidence="4" id="KW-0175">Coiled coil</keyword>
<comment type="similarity">
    <text evidence="2">Belongs to the methyl-accepting chemotaxis (MCP) protein family.</text>
</comment>
<keyword evidence="3" id="KW-0807">Transducer</keyword>
<feature type="coiled-coil region" evidence="4">
    <location>
        <begin position="496"/>
        <end position="523"/>
    </location>
</feature>
<keyword evidence="1" id="KW-0145">Chemotaxis</keyword>
<dbReference type="CDD" id="cd06225">
    <property type="entry name" value="HAMP"/>
    <property type="match status" value="1"/>
</dbReference>
<dbReference type="Pfam" id="PF00015">
    <property type="entry name" value="MCPsignal"/>
    <property type="match status" value="1"/>
</dbReference>
<proteinExistence type="inferred from homology"/>
<name>A0ABV2IZC7_9HYPH</name>
<keyword evidence="5" id="KW-0812">Transmembrane</keyword>
<reference evidence="8 9" key="1">
    <citation type="submission" date="2024-06" db="EMBL/GenBank/DDBJ databases">
        <title>Genomic Encyclopedia of Type Strains, Phase IV (KMG-IV): sequencing the most valuable type-strain genomes for metagenomic binning, comparative biology and taxonomic classification.</title>
        <authorList>
            <person name="Goeker M."/>
        </authorList>
    </citation>
    <scope>NUCLEOTIDE SEQUENCE [LARGE SCALE GENOMIC DNA]</scope>
    <source>
        <strain evidence="8 9">DSM 29780</strain>
    </source>
</reference>
<feature type="domain" description="HAMP" evidence="7">
    <location>
        <begin position="439"/>
        <end position="492"/>
    </location>
</feature>
<dbReference type="SUPFAM" id="SSF58104">
    <property type="entry name" value="Methyl-accepting chemotaxis protein (MCP) signaling domain"/>
    <property type="match status" value="1"/>
</dbReference>
<feature type="transmembrane region" description="Helical" evidence="5">
    <location>
        <begin position="418"/>
        <end position="441"/>
    </location>
</feature>